<evidence type="ECO:0000313" key="2">
    <source>
        <dbReference type="Proteomes" id="UP001220209"/>
    </source>
</evidence>
<geneLocation type="plasmid" evidence="1 2">
    <name>unnamed3</name>
</geneLocation>
<organism evidence="1 2">
    <name type="scientific">Burkholderia contaminans</name>
    <dbReference type="NCBI Taxonomy" id="488447"/>
    <lineage>
        <taxon>Bacteria</taxon>
        <taxon>Pseudomonadati</taxon>
        <taxon>Pseudomonadota</taxon>
        <taxon>Betaproteobacteria</taxon>
        <taxon>Burkholderiales</taxon>
        <taxon>Burkholderiaceae</taxon>
        <taxon>Burkholderia</taxon>
        <taxon>Burkholderia cepacia complex</taxon>
    </lineage>
</organism>
<reference evidence="1 2" key="1">
    <citation type="submission" date="2021-12" db="EMBL/GenBank/DDBJ databases">
        <title>Genomic and phenotypic characterization of three Burkholderia contaminans isolates recovered from different sources.</title>
        <authorList>
            <person name="Lopez De Volder A."/>
            <person name="Fan Y."/>
            <person name="Nunvar J."/>
            <person name="Herrera T."/>
            <person name="Timp W."/>
            <person name="Degrossi J."/>
        </authorList>
    </citation>
    <scope>NUCLEOTIDE SEQUENCE [LARGE SCALE GENOMIC DNA]</scope>
    <source>
        <strain evidence="1 2">LMG 23361</strain>
        <plasmid evidence="1 2">unnamed3</plasmid>
    </source>
</reference>
<evidence type="ECO:0000313" key="1">
    <source>
        <dbReference type="EMBL" id="WFN24072.1"/>
    </source>
</evidence>
<sequence length="124" mass="14111">MTRDPWNSEQDRTDAQVWLWRGLAEIRVARRFDRDRQLPSSALDALEHEVQGLLDDLHDDGKWNEYDTDTARLVWHATVVKAARTIEAMGGQFGGAFDRIQAITYANVWRAWNTGPIVSLAATS</sequence>
<gene>
    <name evidence="1" type="ORF">LXE91_42565</name>
</gene>
<name>A0ABD7YH29_9BURK</name>
<dbReference type="Proteomes" id="UP001220209">
    <property type="component" value="Plasmid unnamed3"/>
</dbReference>
<accession>A0ABD7YH29</accession>
<dbReference type="AlphaFoldDB" id="A0ABD7YH29"/>
<dbReference type="EMBL" id="CP090645">
    <property type="protein sequence ID" value="WFN24072.1"/>
    <property type="molecule type" value="Genomic_DNA"/>
</dbReference>
<dbReference type="RefSeq" id="WP_069301959.1">
    <property type="nucleotide sequence ID" value="NZ_CABVQO010000033.1"/>
</dbReference>
<proteinExistence type="predicted"/>
<keyword evidence="1" id="KW-0614">Plasmid</keyword>
<protein>
    <submittedName>
        <fullName evidence="1">Uncharacterized protein</fullName>
    </submittedName>
</protein>